<dbReference type="InterPro" id="IPR058634">
    <property type="entry name" value="AaeA-lik-b-barrel"/>
</dbReference>
<dbReference type="PANTHER" id="PTHR30386:SF26">
    <property type="entry name" value="TRANSPORT PROTEIN COMB"/>
    <property type="match status" value="1"/>
</dbReference>
<evidence type="ECO:0000259" key="8">
    <source>
        <dbReference type="Pfam" id="PF25917"/>
    </source>
</evidence>
<name>A0A1G8SJ38_9GAMM</name>
<dbReference type="Proteomes" id="UP000199527">
    <property type="component" value="Unassembled WGS sequence"/>
</dbReference>
<feature type="transmembrane region" description="Helical" evidence="7">
    <location>
        <begin position="40"/>
        <end position="59"/>
    </location>
</feature>
<evidence type="ECO:0000256" key="6">
    <source>
        <dbReference type="SAM" id="MobiDB-lite"/>
    </source>
</evidence>
<evidence type="ECO:0000256" key="4">
    <source>
        <dbReference type="ARBA" id="ARBA00022989"/>
    </source>
</evidence>
<dbReference type="PANTHER" id="PTHR30386">
    <property type="entry name" value="MEMBRANE FUSION SUBUNIT OF EMRAB-TOLC MULTIDRUG EFFLUX PUMP"/>
    <property type="match status" value="1"/>
</dbReference>
<evidence type="ECO:0000256" key="2">
    <source>
        <dbReference type="ARBA" id="ARBA00009477"/>
    </source>
</evidence>
<evidence type="ECO:0000256" key="7">
    <source>
        <dbReference type="SAM" id="Phobius"/>
    </source>
</evidence>
<dbReference type="InterPro" id="IPR050739">
    <property type="entry name" value="MFP"/>
</dbReference>
<accession>A0A1G8SJ38</accession>
<dbReference type="Pfam" id="PF25963">
    <property type="entry name" value="Beta-barrel_AAEA"/>
    <property type="match status" value="1"/>
</dbReference>
<keyword evidence="5 7" id="KW-0472">Membrane</keyword>
<evidence type="ECO:0000256" key="3">
    <source>
        <dbReference type="ARBA" id="ARBA00022692"/>
    </source>
</evidence>
<organism evidence="10 11">
    <name type="scientific">Ferrimonas sediminum</name>
    <dbReference type="NCBI Taxonomy" id="718193"/>
    <lineage>
        <taxon>Bacteria</taxon>
        <taxon>Pseudomonadati</taxon>
        <taxon>Pseudomonadota</taxon>
        <taxon>Gammaproteobacteria</taxon>
        <taxon>Alteromonadales</taxon>
        <taxon>Ferrimonadaceae</taxon>
        <taxon>Ferrimonas</taxon>
    </lineage>
</organism>
<dbReference type="Gene3D" id="1.10.287.470">
    <property type="entry name" value="Helix hairpin bin"/>
    <property type="match status" value="1"/>
</dbReference>
<comment type="similarity">
    <text evidence="2">Belongs to the membrane fusion protein (MFP) (TC 8.A.1) family.</text>
</comment>
<dbReference type="InterPro" id="IPR058625">
    <property type="entry name" value="MdtA-like_BSH"/>
</dbReference>
<keyword evidence="11" id="KW-1185">Reference proteome</keyword>
<dbReference type="AlphaFoldDB" id="A0A1G8SJ38"/>
<evidence type="ECO:0000313" key="11">
    <source>
        <dbReference type="Proteomes" id="UP000199527"/>
    </source>
</evidence>
<dbReference type="Pfam" id="PF25917">
    <property type="entry name" value="BSH_RND"/>
    <property type="match status" value="1"/>
</dbReference>
<dbReference type="Gene3D" id="2.40.30.170">
    <property type="match status" value="1"/>
</dbReference>
<dbReference type="EMBL" id="FNEM01000006">
    <property type="protein sequence ID" value="SDJ28650.1"/>
    <property type="molecule type" value="Genomic_DNA"/>
</dbReference>
<proteinExistence type="inferred from homology"/>
<dbReference type="RefSeq" id="WP_090365075.1">
    <property type="nucleotide sequence ID" value="NZ_FNEM01000006.1"/>
</dbReference>
<sequence>MSNNGSQSSTGHTETTTKVGQQGGAQPAESPTGKPATPSAMTLALLCLCLGLFVFYLVADRVIPSTDMARVRGNVIPITPLVSGAVVDVSVRPNDRVQQGKALVHIDPTDYLIAVKQAEQGLEQAGKQVGIHTASVQAAQVALSDALVNQDNVERQARRIFAMADQGIVTQADADKTRAAVAHANAGVETARSALEQAKKQLGKRGQQNSEIQSALLQLQKAQLDLSRTVIRAPAMGGVSNFRLDEGVYASKGRPLMTFVSGEAVWIEAYFRENSLGNIEADDPVEIALDNAPGRVFRGRVASIDYGVNWQSAQTSGQLATVDNQSGWLRQSQRFPVMMRFDEPLPAGLLRVGGQADVVVYTDGASLMATWGRLWIRLLSWLSYAR</sequence>
<comment type="subcellular location">
    <subcellularLocation>
        <location evidence="1">Membrane</location>
        <topology evidence="1">Single-pass membrane protein</topology>
    </subcellularLocation>
</comment>
<evidence type="ECO:0000256" key="5">
    <source>
        <dbReference type="ARBA" id="ARBA00023136"/>
    </source>
</evidence>
<dbReference type="OrthoDB" id="8958519at2"/>
<dbReference type="Gene3D" id="2.40.50.100">
    <property type="match status" value="1"/>
</dbReference>
<dbReference type="SUPFAM" id="SSF111369">
    <property type="entry name" value="HlyD-like secretion proteins"/>
    <property type="match status" value="2"/>
</dbReference>
<keyword evidence="3 7" id="KW-0812">Transmembrane</keyword>
<gene>
    <name evidence="10" type="ORF">SAMN04488540_106185</name>
</gene>
<evidence type="ECO:0000313" key="10">
    <source>
        <dbReference type="EMBL" id="SDJ28650.1"/>
    </source>
</evidence>
<evidence type="ECO:0000256" key="1">
    <source>
        <dbReference type="ARBA" id="ARBA00004167"/>
    </source>
</evidence>
<protein>
    <submittedName>
        <fullName evidence="10">Multidrug resistance efflux pump</fullName>
    </submittedName>
</protein>
<feature type="domain" description="Multidrug resistance protein MdtA-like barrel-sandwich hybrid" evidence="8">
    <location>
        <begin position="75"/>
        <end position="256"/>
    </location>
</feature>
<reference evidence="11" key="1">
    <citation type="submission" date="2016-10" db="EMBL/GenBank/DDBJ databases">
        <authorList>
            <person name="Varghese N."/>
            <person name="Submissions S."/>
        </authorList>
    </citation>
    <scope>NUCLEOTIDE SEQUENCE [LARGE SCALE GENOMIC DNA]</scope>
    <source>
        <strain evidence="11">DSM 23317</strain>
    </source>
</reference>
<dbReference type="GO" id="GO:0016020">
    <property type="term" value="C:membrane"/>
    <property type="evidence" value="ECO:0007669"/>
    <property type="project" value="UniProtKB-SubCell"/>
</dbReference>
<feature type="region of interest" description="Disordered" evidence="6">
    <location>
        <begin position="1"/>
        <end position="36"/>
    </location>
</feature>
<feature type="domain" description="p-hydroxybenzoic acid efflux pump subunit AaeA-like beta-barrel" evidence="9">
    <location>
        <begin position="266"/>
        <end position="360"/>
    </location>
</feature>
<evidence type="ECO:0000259" key="9">
    <source>
        <dbReference type="Pfam" id="PF25963"/>
    </source>
</evidence>
<keyword evidence="4 7" id="KW-1133">Transmembrane helix</keyword>
<feature type="compositionally biased region" description="Polar residues" evidence="6">
    <location>
        <begin position="1"/>
        <end position="20"/>
    </location>
</feature>